<dbReference type="GO" id="GO:0071949">
    <property type="term" value="F:FAD binding"/>
    <property type="evidence" value="ECO:0007669"/>
    <property type="project" value="TreeGrafter"/>
</dbReference>
<dbReference type="InterPro" id="IPR002081">
    <property type="entry name" value="Cryptochrome/DNA_photolyase_1"/>
</dbReference>
<dbReference type="GO" id="GO:0003904">
    <property type="term" value="F:deoxyribodipyrimidine photo-lyase activity"/>
    <property type="evidence" value="ECO:0007669"/>
    <property type="project" value="TreeGrafter"/>
</dbReference>
<keyword evidence="3 5" id="KW-0274">FAD</keyword>
<accession>A0AAD5DS40</accession>
<evidence type="ECO:0000256" key="4">
    <source>
        <dbReference type="ARBA" id="ARBA00022991"/>
    </source>
</evidence>
<comment type="similarity">
    <text evidence="1 7">Belongs to the DNA photolyase class-1 family.</text>
</comment>
<feature type="site" description="Electron transfer via tryptophanyl radical" evidence="6">
    <location>
        <position position="472"/>
    </location>
</feature>
<keyword evidence="2 5" id="KW-0285">Flavoprotein</keyword>
<evidence type="ECO:0000313" key="10">
    <source>
        <dbReference type="EMBL" id="KAI7840945.1"/>
    </source>
</evidence>
<dbReference type="PANTHER" id="PTHR11455:SF22">
    <property type="entry name" value="CRYPTOCHROME DASH"/>
    <property type="match status" value="1"/>
</dbReference>
<dbReference type="NCBIfam" id="TIGR02765">
    <property type="entry name" value="crypto_DASH"/>
    <property type="match status" value="1"/>
</dbReference>
<organism evidence="10 11">
    <name type="scientific">Chlorella ohadii</name>
    <dbReference type="NCBI Taxonomy" id="2649997"/>
    <lineage>
        <taxon>Eukaryota</taxon>
        <taxon>Viridiplantae</taxon>
        <taxon>Chlorophyta</taxon>
        <taxon>core chlorophytes</taxon>
        <taxon>Trebouxiophyceae</taxon>
        <taxon>Chlorellales</taxon>
        <taxon>Chlorellaceae</taxon>
        <taxon>Chlorella clade</taxon>
        <taxon>Chlorella</taxon>
    </lineage>
</organism>
<dbReference type="InterPro" id="IPR018394">
    <property type="entry name" value="DNA_photolyase_1_CS_C"/>
</dbReference>
<dbReference type="PROSITE" id="PS51645">
    <property type="entry name" value="PHR_CRY_ALPHA_BETA"/>
    <property type="match status" value="1"/>
</dbReference>
<comment type="function">
    <text evidence="7">May have a photoreceptor function.</text>
</comment>
<feature type="binding site" evidence="5">
    <location>
        <begin position="365"/>
        <end position="372"/>
    </location>
    <ligand>
        <name>FAD</name>
        <dbReference type="ChEBI" id="CHEBI:57692"/>
    </ligand>
</feature>
<feature type="binding site" evidence="5">
    <location>
        <begin position="462"/>
        <end position="464"/>
    </location>
    <ligand>
        <name>FAD</name>
        <dbReference type="ChEBI" id="CHEBI:57692"/>
    </ligand>
</feature>
<dbReference type="Pfam" id="PF03441">
    <property type="entry name" value="FAD_binding_7"/>
    <property type="match status" value="1"/>
</dbReference>
<dbReference type="Gene3D" id="3.40.50.620">
    <property type="entry name" value="HUPs"/>
    <property type="match status" value="1"/>
</dbReference>
<evidence type="ECO:0000256" key="7">
    <source>
        <dbReference type="RuleBase" id="RU367151"/>
    </source>
</evidence>
<dbReference type="SUPFAM" id="SSF48173">
    <property type="entry name" value="Cryptochrome/photolyase FAD-binding domain"/>
    <property type="match status" value="1"/>
</dbReference>
<evidence type="ECO:0000256" key="2">
    <source>
        <dbReference type="ARBA" id="ARBA00022630"/>
    </source>
</evidence>
<evidence type="ECO:0000256" key="8">
    <source>
        <dbReference type="SAM" id="MobiDB-lite"/>
    </source>
</evidence>
<feature type="site" description="Electron transfer via tryptophanyl radical" evidence="6">
    <location>
        <position position="449"/>
    </location>
</feature>
<dbReference type="GO" id="GO:0000719">
    <property type="term" value="P:photoreactive repair"/>
    <property type="evidence" value="ECO:0007669"/>
    <property type="project" value="TreeGrafter"/>
</dbReference>
<dbReference type="InterPro" id="IPR006050">
    <property type="entry name" value="DNA_photolyase_N"/>
</dbReference>
<dbReference type="EMBL" id="JADXDR010000069">
    <property type="protein sequence ID" value="KAI7840945.1"/>
    <property type="molecule type" value="Genomic_DNA"/>
</dbReference>
<name>A0AAD5DS40_9CHLO</name>
<dbReference type="Proteomes" id="UP001205105">
    <property type="component" value="Unassembled WGS sequence"/>
</dbReference>
<feature type="domain" description="Photolyase/cryptochrome alpha/beta" evidence="9">
    <location>
        <begin position="56"/>
        <end position="198"/>
    </location>
</feature>
<dbReference type="Gene3D" id="1.10.579.10">
    <property type="entry name" value="DNA Cyclobutane Dipyrimidine Photolyase, subunit A, domain 3"/>
    <property type="match status" value="1"/>
</dbReference>
<keyword evidence="11" id="KW-1185">Reference proteome</keyword>
<comment type="cofactor">
    <cofactor evidence="7">
        <name>(6R)-5,10-methylene-5,6,7,8-tetrahydrofolate</name>
        <dbReference type="ChEBI" id="CHEBI:15636"/>
    </cofactor>
    <text evidence="7">Binds 1 5,10-methenyltetrahydrofolate (MTHF) per subunit.</text>
</comment>
<dbReference type="InterPro" id="IPR014729">
    <property type="entry name" value="Rossmann-like_a/b/a_fold"/>
</dbReference>
<evidence type="ECO:0000259" key="9">
    <source>
        <dbReference type="PROSITE" id="PS51645"/>
    </source>
</evidence>
<dbReference type="InterPro" id="IPR014133">
    <property type="entry name" value="Cry_DASH"/>
</dbReference>
<dbReference type="PRINTS" id="PR00147">
    <property type="entry name" value="DNAPHOTLYASE"/>
</dbReference>
<feature type="compositionally biased region" description="Gly residues" evidence="8">
    <location>
        <begin position="562"/>
        <end position="587"/>
    </location>
</feature>
<proteinExistence type="inferred from homology"/>
<protein>
    <recommendedName>
        <fullName evidence="7">Cryptochrome DASH</fullName>
    </recommendedName>
</protein>
<gene>
    <name evidence="10" type="ORF">COHA_005375</name>
</gene>
<evidence type="ECO:0000256" key="3">
    <source>
        <dbReference type="ARBA" id="ARBA00022827"/>
    </source>
</evidence>
<dbReference type="PROSITE" id="PS00394">
    <property type="entry name" value="DNA_PHOTOLYASES_1_1"/>
    <property type="match status" value="1"/>
</dbReference>
<reference evidence="10" key="1">
    <citation type="submission" date="2020-11" db="EMBL/GenBank/DDBJ databases">
        <title>Chlorella ohadii genome sequencing and assembly.</title>
        <authorList>
            <person name="Murik O."/>
            <person name="Treves H."/>
            <person name="Kedem I."/>
            <person name="Shotland Y."/>
            <person name="Kaplan A."/>
        </authorList>
    </citation>
    <scope>NUCLEOTIDE SEQUENCE</scope>
    <source>
        <strain evidence="10">1</strain>
    </source>
</reference>
<dbReference type="Pfam" id="PF00875">
    <property type="entry name" value="DNA_photolyase"/>
    <property type="match status" value="1"/>
</dbReference>
<dbReference type="InterPro" id="IPR005101">
    <property type="entry name" value="Cryptochr/Photolyase_FAD-bd"/>
</dbReference>
<feature type="region of interest" description="Disordered" evidence="8">
    <location>
        <begin position="546"/>
        <end position="593"/>
    </location>
</feature>
<sequence length="622" mass="68563">MAALATASFCTTARIAACRSSLRNSATQRVRARWVVVQVRMASGGGGGSGGSGGNRAVLWFRGTDLRVHDNVVVHEAARRVQAGQVSEVLPLYCFDPRFFSASAWGNPKTGAFRAQFLLESVLDLKRQLRALGSDLVIAMGRPEEVLPGLVTERGSGSRTTVIAQSEVTSEETGVERKVKSAVAAAGGKLELWWGPTMYHLDDLPFREDLSDLPDVFTPFKQKCEDRCRVRACLPTPKRGALPLPGGLPADLLAFEPQRVEDLNAAVPAGHPQLATPQHDARGVLDFKGGESAALARLNYYLFESNLIATYFDSRNGMLGGDYSTKFAPWLAHGCLSPRTIYHEIKRYESQTGIANKSTYWVVFELIWRDFFRFFALKHGNKIFFEGGVTDQAQPWSHDAEAFKRWKEGRTGWPLVDANMRELAATGFMSNRGRQNVASFLALDLGLDWRWGADWFESLLLDYDVCSNWGNWVAAAGLTGGRVNKFNITKQSNDYDPQGDYIRTWVPELKGVPARRIHEPWLMSREEQAAAGVQIGADYPNPMKSSWKGYGGGGRPSSSGGYRQGGRSGGGGGSGWQGGRGGSGQGGRRYRSHLGLNDQQYHAFVREWKDSEEGRRLLEGLR</sequence>
<comment type="cofactor">
    <cofactor evidence="5 7">
        <name>FAD</name>
        <dbReference type="ChEBI" id="CHEBI:57692"/>
    </cofactor>
    <text evidence="5 7">Binds 1 FAD per subunit.</text>
</comment>
<keyword evidence="4 7" id="KW-0157">Chromophore</keyword>
<dbReference type="GO" id="GO:0003677">
    <property type="term" value="F:DNA binding"/>
    <property type="evidence" value="ECO:0007669"/>
    <property type="project" value="TreeGrafter"/>
</dbReference>
<dbReference type="AlphaFoldDB" id="A0AAD5DS40"/>
<dbReference type="SUPFAM" id="SSF52425">
    <property type="entry name" value="Cryptochrome/photolyase, N-terminal domain"/>
    <property type="match status" value="1"/>
</dbReference>
<evidence type="ECO:0000256" key="1">
    <source>
        <dbReference type="ARBA" id="ARBA00005862"/>
    </source>
</evidence>
<dbReference type="InterPro" id="IPR036155">
    <property type="entry name" value="Crypto/Photolyase_N_sf"/>
</dbReference>
<feature type="binding site" evidence="5">
    <location>
        <position position="311"/>
    </location>
    <ligand>
        <name>FAD</name>
        <dbReference type="ChEBI" id="CHEBI:57692"/>
    </ligand>
</feature>
<evidence type="ECO:0000313" key="11">
    <source>
        <dbReference type="Proteomes" id="UP001205105"/>
    </source>
</evidence>
<dbReference type="Gene3D" id="1.25.40.80">
    <property type="match status" value="1"/>
</dbReference>
<evidence type="ECO:0000256" key="5">
    <source>
        <dbReference type="PIRSR" id="PIRSR602081-1"/>
    </source>
</evidence>
<evidence type="ECO:0000256" key="6">
    <source>
        <dbReference type="PIRSR" id="PIRSR602081-2"/>
    </source>
</evidence>
<dbReference type="PANTHER" id="PTHR11455">
    <property type="entry name" value="CRYPTOCHROME"/>
    <property type="match status" value="1"/>
</dbReference>
<comment type="caution">
    <text evidence="10">The sequence shown here is derived from an EMBL/GenBank/DDBJ whole genome shotgun (WGS) entry which is preliminary data.</text>
</comment>
<dbReference type="InterPro" id="IPR036134">
    <property type="entry name" value="Crypto/Photolyase_FAD-like_sf"/>
</dbReference>
<feature type="site" description="Electron transfer via tryptophanyl radical" evidence="6">
    <location>
        <position position="396"/>
    </location>
</feature>